<protein>
    <recommendedName>
        <fullName evidence="4">Terminase small subunit</fullName>
    </recommendedName>
</protein>
<organism evidence="2 3">
    <name type="scientific">Paracoccus sanguinis</name>
    <dbReference type="NCBI Taxonomy" id="1545044"/>
    <lineage>
        <taxon>Bacteria</taxon>
        <taxon>Pseudomonadati</taxon>
        <taxon>Pseudomonadota</taxon>
        <taxon>Alphaproteobacteria</taxon>
        <taxon>Rhodobacterales</taxon>
        <taxon>Paracoccaceae</taxon>
        <taxon>Paracoccus</taxon>
    </lineage>
</organism>
<dbReference type="Proteomes" id="UP000029858">
    <property type="component" value="Unassembled WGS sequence"/>
</dbReference>
<evidence type="ECO:0000313" key="3">
    <source>
        <dbReference type="Proteomes" id="UP000029858"/>
    </source>
</evidence>
<evidence type="ECO:0000256" key="1">
    <source>
        <dbReference type="SAM" id="MobiDB-lite"/>
    </source>
</evidence>
<evidence type="ECO:0000313" key="2">
    <source>
        <dbReference type="EMBL" id="KGJ23770.1"/>
    </source>
</evidence>
<evidence type="ECO:0008006" key="4">
    <source>
        <dbReference type="Google" id="ProtNLM"/>
    </source>
</evidence>
<gene>
    <name evidence="2" type="ORF">IX56_00405</name>
</gene>
<reference evidence="2 3" key="2">
    <citation type="submission" date="2014-10" db="EMBL/GenBank/DDBJ databases">
        <title>Paracoccus sanguinis sp. nov., isolated from clinical specimens of New York State patients.</title>
        <authorList>
            <person name="Mingle L.A."/>
            <person name="Cole J.A."/>
            <person name="Lapierre P."/>
            <person name="Musser K.A."/>
        </authorList>
    </citation>
    <scope>NUCLEOTIDE SEQUENCE [LARGE SCALE GENOMIC DNA]</scope>
    <source>
        <strain evidence="2 3">5503</strain>
    </source>
</reference>
<dbReference type="EMBL" id="JRKQ01000001">
    <property type="protein sequence ID" value="KGJ23770.1"/>
    <property type="molecule type" value="Genomic_DNA"/>
</dbReference>
<accession>A0A099GLN5</accession>
<proteinExistence type="predicted"/>
<reference evidence="2 3" key="1">
    <citation type="submission" date="2014-09" db="EMBL/GenBank/DDBJ databases">
        <authorList>
            <person name="McGinnis J.M."/>
            <person name="Wolfgang W.J."/>
        </authorList>
    </citation>
    <scope>NUCLEOTIDE SEQUENCE [LARGE SCALE GENOMIC DNA]</scope>
    <source>
        <strain evidence="2 3">5503</strain>
    </source>
</reference>
<dbReference type="AlphaFoldDB" id="A0A099GLN5"/>
<feature type="region of interest" description="Disordered" evidence="1">
    <location>
        <begin position="192"/>
        <end position="214"/>
    </location>
</feature>
<feature type="compositionally biased region" description="Basic and acidic residues" evidence="1">
    <location>
        <begin position="195"/>
        <end position="214"/>
    </location>
</feature>
<comment type="caution">
    <text evidence="2">The sequence shown here is derived from an EMBL/GenBank/DDBJ whole genome shotgun (WGS) entry which is preliminary data.</text>
</comment>
<name>A0A099GLN5_9RHOB</name>
<sequence>MGRRGRPRKDEELTAQEFLKPVSISFLAKVLSKDRKTIEKRLQGLAPVATDDGSLAYNFAQAAERVFASQPAPGGRLTAAALANMKPDELPLLTQAIFWDGQKKRVEFRRAVNDLFRATDFQNALDEVVKVFRDGVLALNDQIPKTQRAGIPLQRVLDDLLMAVEDKATKAVRALNGQSVWAEYALMEEQAEAEADVHNEAAQADHKGEDDRPE</sequence>